<dbReference type="InterPro" id="IPR001810">
    <property type="entry name" value="F-box_dom"/>
</dbReference>
<sequence>MSLLRMGDQFIIFPSLDEKRAQAHLSDVDLSDNRWKYTNGRASKGSQVAHLIHSSCWEVFTCHFNNDHLDLNKLFEIIGIMPPTYTRLYRDNGPWHPFTTGFTYMGAPLPSWARQVVIVDSNTVIHANLTDPFSSLPAEIMKEIADCTDMVDYLNLRLASRVMASLFHTQSFWRHRFNIHMERGFLNCLVEEDKSKGYSSKADWHKIYYKTQPTRMMRQNGRSSCKRILAKYWFWLRISWISDTYMKRKISHTPLSEEEQKVVTDACWHTANGRLAAGLRDWIPKQPLECPITEYVILPKAFSQIGFWVFQTSNRAFIAGMEFITDRNAPNKCFGYQIPGKKCIIDIGSREQLRGFEISISREGIHAIRVCTSGVKSTSKKTLELHSSGWVGSPEEPDKYGRLSEPCSLVSNKEISAIQAGLDDCKLVSLAVGTCLQFSAETTK</sequence>
<dbReference type="EMBL" id="JAQIZZ010000006">
    <property type="protein sequence ID" value="KAJ5538603.1"/>
    <property type="molecule type" value="Genomic_DNA"/>
</dbReference>
<dbReference type="Gene3D" id="1.20.1280.50">
    <property type="match status" value="1"/>
</dbReference>
<feature type="domain" description="F-box" evidence="1">
    <location>
        <begin position="130"/>
        <end position="176"/>
    </location>
</feature>
<comment type="caution">
    <text evidence="2">The sequence shown here is derived from an EMBL/GenBank/DDBJ whole genome shotgun (WGS) entry which is preliminary data.</text>
</comment>
<evidence type="ECO:0000313" key="3">
    <source>
        <dbReference type="Proteomes" id="UP001220324"/>
    </source>
</evidence>
<dbReference type="InterPro" id="IPR056021">
    <property type="entry name" value="DUF7600"/>
</dbReference>
<keyword evidence="3" id="KW-1185">Reference proteome</keyword>
<protein>
    <recommendedName>
        <fullName evidence="1">F-box domain-containing protein</fullName>
    </recommendedName>
</protein>
<dbReference type="AlphaFoldDB" id="A0AAD6GDA6"/>
<dbReference type="Proteomes" id="UP001220324">
    <property type="component" value="Unassembled WGS sequence"/>
</dbReference>
<evidence type="ECO:0000259" key="1">
    <source>
        <dbReference type="PROSITE" id="PS50181"/>
    </source>
</evidence>
<dbReference type="Pfam" id="PF24539">
    <property type="entry name" value="DUF7600"/>
    <property type="match status" value="1"/>
</dbReference>
<dbReference type="SUPFAM" id="SSF81383">
    <property type="entry name" value="F-box domain"/>
    <property type="match status" value="1"/>
</dbReference>
<gene>
    <name evidence="2" type="ORF">N7494_008082</name>
</gene>
<dbReference type="Pfam" id="PF00646">
    <property type="entry name" value="F-box"/>
    <property type="match status" value="1"/>
</dbReference>
<accession>A0AAD6GDA6</accession>
<reference evidence="2 3" key="1">
    <citation type="journal article" date="2023" name="IMA Fungus">
        <title>Comparative genomic study of the Penicillium genus elucidates a diverse pangenome and 15 lateral gene transfer events.</title>
        <authorList>
            <person name="Petersen C."/>
            <person name="Sorensen T."/>
            <person name="Nielsen M.R."/>
            <person name="Sondergaard T.E."/>
            <person name="Sorensen J.L."/>
            <person name="Fitzpatrick D.A."/>
            <person name="Frisvad J.C."/>
            <person name="Nielsen K.L."/>
        </authorList>
    </citation>
    <scope>NUCLEOTIDE SEQUENCE [LARGE SCALE GENOMIC DNA]</scope>
    <source>
        <strain evidence="2 3">IBT 35679</strain>
    </source>
</reference>
<organism evidence="2 3">
    <name type="scientific">Penicillium frequentans</name>
    <dbReference type="NCBI Taxonomy" id="3151616"/>
    <lineage>
        <taxon>Eukaryota</taxon>
        <taxon>Fungi</taxon>
        <taxon>Dikarya</taxon>
        <taxon>Ascomycota</taxon>
        <taxon>Pezizomycotina</taxon>
        <taxon>Eurotiomycetes</taxon>
        <taxon>Eurotiomycetidae</taxon>
        <taxon>Eurotiales</taxon>
        <taxon>Aspergillaceae</taxon>
        <taxon>Penicillium</taxon>
    </lineage>
</organism>
<proteinExistence type="predicted"/>
<dbReference type="InterPro" id="IPR036047">
    <property type="entry name" value="F-box-like_dom_sf"/>
</dbReference>
<name>A0AAD6GDA6_9EURO</name>
<evidence type="ECO:0000313" key="2">
    <source>
        <dbReference type="EMBL" id="KAJ5538603.1"/>
    </source>
</evidence>
<dbReference type="PROSITE" id="PS50181">
    <property type="entry name" value="FBOX"/>
    <property type="match status" value="1"/>
</dbReference>